<proteinExistence type="predicted"/>
<dbReference type="Pfam" id="PF04024">
    <property type="entry name" value="PspC"/>
    <property type="match status" value="2"/>
</dbReference>
<dbReference type="InterPro" id="IPR036890">
    <property type="entry name" value="HATPase_C_sf"/>
</dbReference>
<dbReference type="EC" id="2.7.13.3" evidence="2"/>
<dbReference type="RefSeq" id="WP_094932287.1">
    <property type="nucleotide sequence ID" value="NZ_CP022753.1"/>
</dbReference>
<dbReference type="InterPro" id="IPR007168">
    <property type="entry name" value="Phageshock_PspC_N"/>
</dbReference>
<keyword evidence="6" id="KW-0418">Kinase</keyword>
<feature type="transmembrane region" description="Helical" evidence="10">
    <location>
        <begin position="444"/>
        <end position="463"/>
    </location>
</feature>
<evidence type="ECO:0000256" key="4">
    <source>
        <dbReference type="ARBA" id="ARBA00022679"/>
    </source>
</evidence>
<evidence type="ECO:0000256" key="10">
    <source>
        <dbReference type="SAM" id="Phobius"/>
    </source>
</evidence>
<feature type="transmembrane region" description="Helical" evidence="10">
    <location>
        <begin position="225"/>
        <end position="243"/>
    </location>
</feature>
<dbReference type="InterPro" id="IPR050482">
    <property type="entry name" value="Sensor_HK_TwoCompSys"/>
</dbReference>
<dbReference type="PANTHER" id="PTHR24421">
    <property type="entry name" value="NITRATE/NITRITE SENSOR PROTEIN NARX-RELATED"/>
    <property type="match status" value="1"/>
</dbReference>
<evidence type="ECO:0000259" key="11">
    <source>
        <dbReference type="Pfam" id="PF04024"/>
    </source>
</evidence>
<feature type="region of interest" description="Disordered" evidence="9">
    <location>
        <begin position="1"/>
        <end position="26"/>
    </location>
</feature>
<keyword evidence="10" id="KW-0812">Transmembrane</keyword>
<gene>
    <name evidence="13" type="ORF">CDO52_07865</name>
</gene>
<evidence type="ECO:0000256" key="9">
    <source>
        <dbReference type="SAM" id="MobiDB-lite"/>
    </source>
</evidence>
<feature type="transmembrane region" description="Helical" evidence="10">
    <location>
        <begin position="169"/>
        <end position="187"/>
    </location>
</feature>
<feature type="transmembrane region" description="Helical" evidence="10">
    <location>
        <begin position="393"/>
        <end position="413"/>
    </location>
</feature>
<feature type="transmembrane region" description="Helical" evidence="10">
    <location>
        <begin position="475"/>
        <end position="494"/>
    </location>
</feature>
<dbReference type="Gene3D" id="3.30.565.10">
    <property type="entry name" value="Histidine kinase-like ATPase, C-terminal domain"/>
    <property type="match status" value="1"/>
</dbReference>
<keyword evidence="10" id="KW-1133">Transmembrane helix</keyword>
<feature type="transmembrane region" description="Helical" evidence="10">
    <location>
        <begin position="147"/>
        <end position="164"/>
    </location>
</feature>
<protein>
    <recommendedName>
        <fullName evidence="2">histidine kinase</fullName>
        <ecNumber evidence="2">2.7.13.3</ecNumber>
    </recommendedName>
</protein>
<evidence type="ECO:0000256" key="6">
    <source>
        <dbReference type="ARBA" id="ARBA00022777"/>
    </source>
</evidence>
<feature type="domain" description="Signal transduction histidine kinase subgroup 3 dimerisation and phosphoacceptor" evidence="12">
    <location>
        <begin position="571"/>
        <end position="636"/>
    </location>
</feature>
<dbReference type="Pfam" id="PF07730">
    <property type="entry name" value="HisKA_3"/>
    <property type="match status" value="1"/>
</dbReference>
<sequence>MAKAEPESVPDGVAAPDGGTGASGSGGPGSALAVLLADVLWRTPVHLPRTLPVRYAPPEAEPPSVLGGVCAGFAARRGVTARRVRWTFVLTVLPVLLYPLFWLVRLAGRPQARGRDQANGLVFLAVIALVSALLSAAGLLLGGLADVATLAVGAALGLPALFIGRSPLLAWRVLLAALCLPPFLVLLRQPRADDGIPPAPYLPTAAFLLLLVLLFLVASQYERRIVYGTGACTAAVLIGTALLSGAAAAATWPVLFSAAALFTGDNVRLRREDIGLPVGGRPTAPQRPPRNPIPVLDGVLDAVWRSPSHRPGGQVRLFHGPRRPVDDKVVAGVCTALSRGSHQLRVLLRAGFVLAVAVGPLLYGALWLLLPRDDEQHWTDDGEPAPTLPRELAAWYALLAVSTVIALGSALQLRYYLQVPVLPALILAAATGLPLALLPRAPLLAWRIMAPGLFVALIAVGMTGPLDPARALWPWPAGALLALPITLYAIAVAYPRRTTVGVGVLTIVADVFAASFVTGTPLQQTLWIAVVGVAVLLFGYNVGSRRSAQLDLQRESALRRQDRARQAVLEERSRIARELHDVVSHHMSMIAIQAEAAPYKHPAIGDEATATFHTIRDAARDALSEMRRVVGLLRQEESEGPIPAPQPSLDRLAELVSGARQAGLDVGLEGAPVDGNLPDAVELSTYRIVQESLSNAGRHAPGSEVSVVVDRAPGRLIVRVVNGPADGGAETPAPADFSSGGHGLVGMRERAAMLGGWLRAGPLADGGFEVHAELPVSRERG</sequence>
<dbReference type="CDD" id="cd16917">
    <property type="entry name" value="HATPase_UhpB-NarQ-NarX-like"/>
    <property type="match status" value="1"/>
</dbReference>
<dbReference type="SUPFAM" id="SSF55874">
    <property type="entry name" value="ATPase domain of HSP90 chaperone/DNA topoisomerase II/histidine kinase"/>
    <property type="match status" value="1"/>
</dbReference>
<feature type="domain" description="Phage shock protein PspC N-terminal" evidence="11">
    <location>
        <begin position="65"/>
        <end position="104"/>
    </location>
</feature>
<comment type="catalytic activity">
    <reaction evidence="1">
        <text>ATP + protein L-histidine = ADP + protein N-phospho-L-histidine.</text>
        <dbReference type="EC" id="2.7.13.3"/>
    </reaction>
</comment>
<evidence type="ECO:0000313" key="14">
    <source>
        <dbReference type="Proteomes" id="UP000215005"/>
    </source>
</evidence>
<keyword evidence="3" id="KW-0597">Phosphoprotein</keyword>
<feature type="transmembrane region" description="Helical" evidence="10">
    <location>
        <begin position="120"/>
        <end position="141"/>
    </location>
</feature>
<keyword evidence="7" id="KW-0067">ATP-binding</keyword>
<evidence type="ECO:0000259" key="12">
    <source>
        <dbReference type="Pfam" id="PF07730"/>
    </source>
</evidence>
<dbReference type="EMBL" id="CP022753">
    <property type="protein sequence ID" value="ASU82710.1"/>
    <property type="molecule type" value="Genomic_DNA"/>
</dbReference>
<name>A0A223S3K8_9ACTN</name>
<feature type="domain" description="Phage shock protein PspC N-terminal" evidence="11">
    <location>
        <begin position="322"/>
        <end position="372"/>
    </location>
</feature>
<feature type="transmembrane region" description="Helical" evidence="10">
    <location>
        <begin position="500"/>
        <end position="518"/>
    </location>
</feature>
<reference evidence="13 14" key="1">
    <citation type="submission" date="2017-08" db="EMBL/GenBank/DDBJ databases">
        <title>The complete genome sequence of Nocardiopsis gilva YIM 90087.</title>
        <authorList>
            <person name="Yin M."/>
            <person name="Tang S."/>
        </authorList>
    </citation>
    <scope>NUCLEOTIDE SEQUENCE [LARGE SCALE GENOMIC DNA]</scope>
    <source>
        <strain evidence="13 14">YIM 90087</strain>
    </source>
</reference>
<evidence type="ECO:0000313" key="13">
    <source>
        <dbReference type="EMBL" id="ASU82710.1"/>
    </source>
</evidence>
<dbReference type="OrthoDB" id="3288457at2"/>
<dbReference type="Proteomes" id="UP000215005">
    <property type="component" value="Chromosome"/>
</dbReference>
<organism evidence="13 14">
    <name type="scientific">Nocardiopsis gilva YIM 90087</name>
    <dbReference type="NCBI Taxonomy" id="1235441"/>
    <lineage>
        <taxon>Bacteria</taxon>
        <taxon>Bacillati</taxon>
        <taxon>Actinomycetota</taxon>
        <taxon>Actinomycetes</taxon>
        <taxon>Streptosporangiales</taxon>
        <taxon>Nocardiopsidaceae</taxon>
        <taxon>Nocardiopsis</taxon>
    </lineage>
</organism>
<keyword evidence="4" id="KW-0808">Transferase</keyword>
<accession>A0A223S3K8</accession>
<dbReference type="GO" id="GO:0046983">
    <property type="term" value="F:protein dimerization activity"/>
    <property type="evidence" value="ECO:0007669"/>
    <property type="project" value="InterPro"/>
</dbReference>
<dbReference type="GO" id="GO:0005524">
    <property type="term" value="F:ATP binding"/>
    <property type="evidence" value="ECO:0007669"/>
    <property type="project" value="UniProtKB-KW"/>
</dbReference>
<feature type="transmembrane region" description="Helical" evidence="10">
    <location>
        <begin position="346"/>
        <end position="370"/>
    </location>
</feature>
<evidence type="ECO:0000256" key="8">
    <source>
        <dbReference type="ARBA" id="ARBA00023012"/>
    </source>
</evidence>
<evidence type="ECO:0000256" key="2">
    <source>
        <dbReference type="ARBA" id="ARBA00012438"/>
    </source>
</evidence>
<evidence type="ECO:0000256" key="3">
    <source>
        <dbReference type="ARBA" id="ARBA00022553"/>
    </source>
</evidence>
<keyword evidence="10" id="KW-0472">Membrane</keyword>
<feature type="transmembrane region" description="Helical" evidence="10">
    <location>
        <begin position="420"/>
        <end position="438"/>
    </location>
</feature>
<dbReference type="GO" id="GO:0000155">
    <property type="term" value="F:phosphorelay sensor kinase activity"/>
    <property type="evidence" value="ECO:0007669"/>
    <property type="project" value="InterPro"/>
</dbReference>
<keyword evidence="14" id="KW-1185">Reference proteome</keyword>
<evidence type="ECO:0000256" key="1">
    <source>
        <dbReference type="ARBA" id="ARBA00000085"/>
    </source>
</evidence>
<evidence type="ECO:0000256" key="7">
    <source>
        <dbReference type="ARBA" id="ARBA00022840"/>
    </source>
</evidence>
<feature type="transmembrane region" description="Helical" evidence="10">
    <location>
        <begin position="525"/>
        <end position="543"/>
    </location>
</feature>
<feature type="transmembrane region" description="Helical" evidence="10">
    <location>
        <begin position="86"/>
        <end position="108"/>
    </location>
</feature>
<keyword evidence="5" id="KW-0547">Nucleotide-binding</keyword>
<dbReference type="InterPro" id="IPR011712">
    <property type="entry name" value="Sig_transdc_His_kin_sub3_dim/P"/>
</dbReference>
<keyword evidence="8" id="KW-0902">Two-component regulatory system</keyword>
<dbReference type="Gene3D" id="1.20.5.1930">
    <property type="match status" value="1"/>
</dbReference>
<evidence type="ECO:0000256" key="5">
    <source>
        <dbReference type="ARBA" id="ARBA00022741"/>
    </source>
</evidence>
<dbReference type="PANTHER" id="PTHR24421:SF10">
    <property type="entry name" value="NITRATE_NITRITE SENSOR PROTEIN NARQ"/>
    <property type="match status" value="1"/>
</dbReference>
<feature type="transmembrane region" description="Helical" evidence="10">
    <location>
        <begin position="199"/>
        <end position="218"/>
    </location>
</feature>
<dbReference type="AlphaFoldDB" id="A0A223S3K8"/>
<dbReference type="GO" id="GO:0016020">
    <property type="term" value="C:membrane"/>
    <property type="evidence" value="ECO:0007669"/>
    <property type="project" value="InterPro"/>
</dbReference>
<dbReference type="KEGG" id="ngv:CDO52_07865"/>